<accession>A0ABU9KWU7</accession>
<dbReference type="EMBL" id="JBCAUS010000003">
    <property type="protein sequence ID" value="MEL4305423.1"/>
    <property type="molecule type" value="Genomic_DNA"/>
</dbReference>
<dbReference type="NCBIfam" id="TIGR00229">
    <property type="entry name" value="sensory_box"/>
    <property type="match status" value="1"/>
</dbReference>
<dbReference type="PROSITE" id="PS50112">
    <property type="entry name" value="PAS"/>
    <property type="match status" value="1"/>
</dbReference>
<dbReference type="PROSITE" id="PS50113">
    <property type="entry name" value="PAC"/>
    <property type="match status" value="1"/>
</dbReference>
<evidence type="ECO:0000256" key="3">
    <source>
        <dbReference type="ARBA" id="ARBA00022553"/>
    </source>
</evidence>
<comment type="catalytic activity">
    <reaction evidence="1">
        <text>ATP + protein L-histidine = ADP + protein N-phospho-L-histidine.</text>
        <dbReference type="EC" id="2.7.13.3"/>
    </reaction>
</comment>
<dbReference type="CDD" id="cd00130">
    <property type="entry name" value="PAS"/>
    <property type="match status" value="1"/>
</dbReference>
<dbReference type="InterPro" id="IPR013655">
    <property type="entry name" value="PAS_fold_3"/>
</dbReference>
<dbReference type="SUPFAM" id="SSF55785">
    <property type="entry name" value="PYP-like sensor domain (PAS domain)"/>
    <property type="match status" value="1"/>
</dbReference>
<dbReference type="InterPro" id="IPR052162">
    <property type="entry name" value="Sensor_kinase/Photoreceptor"/>
</dbReference>
<keyword evidence="4" id="KW-0808">Transferase</keyword>
<dbReference type="InterPro" id="IPR000700">
    <property type="entry name" value="PAS-assoc_C"/>
</dbReference>
<evidence type="ECO:0000256" key="1">
    <source>
        <dbReference type="ARBA" id="ARBA00000085"/>
    </source>
</evidence>
<name>A0ABU9KWU7_9EURY</name>
<proteinExistence type="predicted"/>
<evidence type="ECO:0000259" key="7">
    <source>
        <dbReference type="PROSITE" id="PS50113"/>
    </source>
</evidence>
<dbReference type="InterPro" id="IPR035965">
    <property type="entry name" value="PAS-like_dom_sf"/>
</dbReference>
<feature type="domain" description="PAC" evidence="7">
    <location>
        <begin position="81"/>
        <end position="133"/>
    </location>
</feature>
<gene>
    <name evidence="8" type="ORF">WOA13_06225</name>
</gene>
<dbReference type="RefSeq" id="WP_342127084.1">
    <property type="nucleotide sequence ID" value="NZ_JBCAUS010000003.1"/>
</dbReference>
<evidence type="ECO:0000259" key="6">
    <source>
        <dbReference type="PROSITE" id="PS50112"/>
    </source>
</evidence>
<sequence>MISSEDIEIIINSSQAVIFLWDTDEDWNVDFVSENILQFGYDPEEFIDGKLTYADIVHPDDIDHLKEDFLDYSKKDKLVGFTRQYRIITKFGEIRWVDERSLMKRNDRGDIESIQGIIFDITENKKVEEALQINEARLETLLRLNQMSSHSVKEIIEFILEEGIKLMGSEAGYFALVNQSEDTITVHS</sequence>
<dbReference type="Gene3D" id="3.30.450.20">
    <property type="entry name" value="PAS domain"/>
    <property type="match status" value="1"/>
</dbReference>
<keyword evidence="9" id="KW-1185">Reference proteome</keyword>
<feature type="domain" description="PAS" evidence="6">
    <location>
        <begin position="3"/>
        <end position="77"/>
    </location>
</feature>
<organism evidence="8 9">
    <name type="scientific">Methanococcoides cohabitans</name>
    <dbReference type="NCBI Taxonomy" id="3136559"/>
    <lineage>
        <taxon>Archaea</taxon>
        <taxon>Methanobacteriati</taxon>
        <taxon>Methanobacteriota</taxon>
        <taxon>Stenosarchaea group</taxon>
        <taxon>Methanomicrobia</taxon>
        <taxon>Methanosarcinales</taxon>
        <taxon>Methanosarcinaceae</taxon>
        <taxon>Methanococcoides</taxon>
    </lineage>
</organism>
<dbReference type="SMART" id="SM00091">
    <property type="entry name" value="PAS"/>
    <property type="match status" value="1"/>
</dbReference>
<evidence type="ECO:0000256" key="4">
    <source>
        <dbReference type="ARBA" id="ARBA00022679"/>
    </source>
</evidence>
<comment type="caution">
    <text evidence="8">The sequence shown here is derived from an EMBL/GenBank/DDBJ whole genome shotgun (WGS) entry which is preliminary data.</text>
</comment>
<dbReference type="Proteomes" id="UP001396646">
    <property type="component" value="Unassembled WGS sequence"/>
</dbReference>
<dbReference type="EC" id="2.7.13.3" evidence="2"/>
<dbReference type="InterPro" id="IPR000014">
    <property type="entry name" value="PAS"/>
</dbReference>
<evidence type="ECO:0000313" key="8">
    <source>
        <dbReference type="EMBL" id="MEL4305423.1"/>
    </source>
</evidence>
<dbReference type="PANTHER" id="PTHR43304">
    <property type="entry name" value="PHYTOCHROME-LIKE PROTEIN CPH1"/>
    <property type="match status" value="1"/>
</dbReference>
<reference evidence="8 9" key="1">
    <citation type="submission" date="2024-04" db="EMBL/GenBank/DDBJ databases">
        <title>Methanococcoides sp. LMO-2.</title>
        <authorList>
            <person name="Liang L."/>
        </authorList>
    </citation>
    <scope>NUCLEOTIDE SEQUENCE [LARGE SCALE GENOMIC DNA]</scope>
    <source>
        <strain evidence="8 9">LMO-2</strain>
    </source>
</reference>
<dbReference type="PANTHER" id="PTHR43304:SF1">
    <property type="entry name" value="PAC DOMAIN-CONTAINING PROTEIN"/>
    <property type="match status" value="1"/>
</dbReference>
<protein>
    <recommendedName>
        <fullName evidence="2">histidine kinase</fullName>
        <ecNumber evidence="2">2.7.13.3</ecNumber>
    </recommendedName>
</protein>
<evidence type="ECO:0000256" key="2">
    <source>
        <dbReference type="ARBA" id="ARBA00012438"/>
    </source>
</evidence>
<evidence type="ECO:0000313" key="9">
    <source>
        <dbReference type="Proteomes" id="UP001396646"/>
    </source>
</evidence>
<dbReference type="Pfam" id="PF08447">
    <property type="entry name" value="PAS_3"/>
    <property type="match status" value="1"/>
</dbReference>
<keyword evidence="5" id="KW-0418">Kinase</keyword>
<keyword evidence="3" id="KW-0597">Phosphoprotein</keyword>
<evidence type="ECO:0000256" key="5">
    <source>
        <dbReference type="ARBA" id="ARBA00022777"/>
    </source>
</evidence>